<dbReference type="Proteomes" id="UP000001137">
    <property type="component" value="Chromosome"/>
</dbReference>
<dbReference type="PANTHER" id="PTHR43377:SF1">
    <property type="entry name" value="BILIVERDIN REDUCTASE A"/>
    <property type="match status" value="1"/>
</dbReference>
<feature type="domain" description="GFO/IDH/MocA-like oxidoreductase" evidence="2">
    <location>
        <begin position="131"/>
        <end position="257"/>
    </location>
</feature>
<sequence length="332" mass="36715">MVVKVALVSFAHVHAPGHVEQLLKRSDVEVLGAFDDNEERGRHYANRYGLRLFKTIDELIKAKPDIAVIDSETSKHKYYIELLAESSIHLFCEKPIGVNLKDALEISNIVKRHGVLFTTGFNSRLNPENTKAREILSSGALGKVSMIRVRVAHPGAIDKWFKDWSEWFTVSQYSGGGGFLDLGIHGADLLRFLLNDEAVEVTGIVSNFTGNYNIDDQGAAVVKFSKGTLGILDAGWTQVLEGLPWSPLEIYGEEGSLIRVELGLMYYTRKQSGWFKPRLQGAVKTTLDELIDAVSKGSQLSVVIDDAVKAQEIIEAAYRSSAEGRVIKLPLT</sequence>
<dbReference type="RefSeq" id="WP_012186237.1">
    <property type="nucleotide sequence ID" value="NC_009954.1"/>
</dbReference>
<dbReference type="Pfam" id="PF22725">
    <property type="entry name" value="GFO_IDH_MocA_C3"/>
    <property type="match status" value="1"/>
</dbReference>
<dbReference type="eggNOG" id="arCOG01622">
    <property type="taxonomic scope" value="Archaea"/>
</dbReference>
<accession>A8ME12</accession>
<dbReference type="InterPro" id="IPR055170">
    <property type="entry name" value="GFO_IDH_MocA-like_dom"/>
</dbReference>
<dbReference type="Gene3D" id="3.40.50.720">
    <property type="entry name" value="NAD(P)-binding Rossmann-like Domain"/>
    <property type="match status" value="1"/>
</dbReference>
<evidence type="ECO:0000313" key="3">
    <source>
        <dbReference type="EMBL" id="ABW02018.1"/>
    </source>
</evidence>
<evidence type="ECO:0000259" key="1">
    <source>
        <dbReference type="Pfam" id="PF01408"/>
    </source>
</evidence>
<evidence type="ECO:0000313" key="4">
    <source>
        <dbReference type="Proteomes" id="UP000001137"/>
    </source>
</evidence>
<dbReference type="InterPro" id="IPR036291">
    <property type="entry name" value="NAD(P)-bd_dom_sf"/>
</dbReference>
<dbReference type="InterPro" id="IPR000683">
    <property type="entry name" value="Gfo/Idh/MocA-like_OxRdtase_N"/>
</dbReference>
<proteinExistence type="predicted"/>
<dbReference type="STRING" id="397948.Cmaq_1191"/>
<evidence type="ECO:0000259" key="2">
    <source>
        <dbReference type="Pfam" id="PF22725"/>
    </source>
</evidence>
<feature type="domain" description="Gfo/Idh/MocA-like oxidoreductase N-terminal" evidence="1">
    <location>
        <begin position="16"/>
        <end position="121"/>
    </location>
</feature>
<dbReference type="SUPFAM" id="SSF51735">
    <property type="entry name" value="NAD(P)-binding Rossmann-fold domains"/>
    <property type="match status" value="1"/>
</dbReference>
<organism evidence="3 4">
    <name type="scientific">Caldivirga maquilingensis (strain ATCC 700844 / DSM 13496 / JCM 10307 / IC-167)</name>
    <dbReference type="NCBI Taxonomy" id="397948"/>
    <lineage>
        <taxon>Archaea</taxon>
        <taxon>Thermoproteota</taxon>
        <taxon>Thermoprotei</taxon>
        <taxon>Thermoproteales</taxon>
        <taxon>Thermoproteaceae</taxon>
        <taxon>Caldivirga</taxon>
    </lineage>
</organism>
<dbReference type="OrthoDB" id="25239at2157"/>
<dbReference type="GeneID" id="5710425"/>
<dbReference type="Gene3D" id="3.30.360.10">
    <property type="entry name" value="Dihydrodipicolinate Reductase, domain 2"/>
    <property type="match status" value="1"/>
</dbReference>
<dbReference type="GO" id="GO:0000166">
    <property type="term" value="F:nucleotide binding"/>
    <property type="evidence" value="ECO:0007669"/>
    <property type="project" value="InterPro"/>
</dbReference>
<dbReference type="InterPro" id="IPR051450">
    <property type="entry name" value="Gfo/Idh/MocA_Oxidoreductases"/>
</dbReference>
<dbReference type="AlphaFoldDB" id="A8ME12"/>
<keyword evidence="4" id="KW-1185">Reference proteome</keyword>
<dbReference type="HOGENOM" id="CLU_023194_1_3_2"/>
<dbReference type="EMBL" id="CP000852">
    <property type="protein sequence ID" value="ABW02018.1"/>
    <property type="molecule type" value="Genomic_DNA"/>
</dbReference>
<name>A8ME12_CALMQ</name>
<dbReference type="KEGG" id="cma:Cmaq_1191"/>
<reference evidence="3 4" key="1">
    <citation type="submission" date="2007-10" db="EMBL/GenBank/DDBJ databases">
        <title>Complete sequence of Caldivirga maquilingensis IC-167.</title>
        <authorList>
            <consortium name="US DOE Joint Genome Institute"/>
            <person name="Copeland A."/>
            <person name="Lucas S."/>
            <person name="Lapidus A."/>
            <person name="Barry K."/>
            <person name="Glavina del Rio T."/>
            <person name="Dalin E."/>
            <person name="Tice H."/>
            <person name="Pitluck S."/>
            <person name="Saunders E."/>
            <person name="Brettin T."/>
            <person name="Bruce D."/>
            <person name="Detter J.C."/>
            <person name="Han C."/>
            <person name="Schmutz J."/>
            <person name="Larimer F."/>
            <person name="Land M."/>
            <person name="Hauser L."/>
            <person name="Kyrpides N."/>
            <person name="Ivanova N."/>
            <person name="Biddle J.F."/>
            <person name="Zhang Z."/>
            <person name="Fitz-Gibbon S.T."/>
            <person name="Lowe T.M."/>
            <person name="Saltikov C."/>
            <person name="House C.H."/>
            <person name="Richardson P."/>
        </authorList>
    </citation>
    <scope>NUCLEOTIDE SEQUENCE [LARGE SCALE GENOMIC DNA]</scope>
    <source>
        <strain evidence="4">ATCC 700844 / DSM 13496 / JCM 10307 / IC-167</strain>
    </source>
</reference>
<protein>
    <submittedName>
        <fullName evidence="3">Oxidoreductase domain protein</fullName>
    </submittedName>
</protein>
<dbReference type="Pfam" id="PF01408">
    <property type="entry name" value="GFO_IDH_MocA"/>
    <property type="match status" value="1"/>
</dbReference>
<gene>
    <name evidence="3" type="ordered locus">Cmaq_1191</name>
</gene>
<dbReference type="PANTHER" id="PTHR43377">
    <property type="entry name" value="BILIVERDIN REDUCTASE A"/>
    <property type="match status" value="1"/>
</dbReference>
<dbReference type="SUPFAM" id="SSF55347">
    <property type="entry name" value="Glyceraldehyde-3-phosphate dehydrogenase-like, C-terminal domain"/>
    <property type="match status" value="1"/>
</dbReference>